<dbReference type="AlphaFoldDB" id="A0A0F8XK32"/>
<accession>A0A0F8XK32</accession>
<organism evidence="1">
    <name type="scientific">marine sediment metagenome</name>
    <dbReference type="NCBI Taxonomy" id="412755"/>
    <lineage>
        <taxon>unclassified sequences</taxon>
        <taxon>metagenomes</taxon>
        <taxon>ecological metagenomes</taxon>
    </lineage>
</organism>
<name>A0A0F8XK32_9ZZZZ</name>
<evidence type="ECO:0000313" key="1">
    <source>
        <dbReference type="EMBL" id="KKK61420.1"/>
    </source>
</evidence>
<feature type="non-terminal residue" evidence="1">
    <location>
        <position position="1"/>
    </location>
</feature>
<sequence>TAAGAENESVPATVPDRITAHGMLIGRLVYKKSGAAAISIDSVFTTVFSSVGVTAHADLASVTSDQHHVAFVQGDADLLYDVLGGLASHTALDTGVHGAGASTLATAADIATHAGLPGVHHASFLQADADLLYDVLGGLAAHTALDTGIHGAGGDVLATDADIITHAGISGAHHTLLHAAAQHNAAALPGTANENLGAFYLDIDDIAVPANPGAGVRRLFTDTATGELSVRTNAGATVSLEGTGGGGTGAFAFFMGG</sequence>
<comment type="caution">
    <text evidence="1">The sequence shown here is derived from an EMBL/GenBank/DDBJ whole genome shotgun (WGS) entry which is preliminary data.</text>
</comment>
<gene>
    <name evidence="1" type="ORF">LCGC14_3014500</name>
</gene>
<dbReference type="EMBL" id="LAZR01062481">
    <property type="protein sequence ID" value="KKK61420.1"/>
    <property type="molecule type" value="Genomic_DNA"/>
</dbReference>
<reference evidence="1" key="1">
    <citation type="journal article" date="2015" name="Nature">
        <title>Complex archaea that bridge the gap between prokaryotes and eukaryotes.</title>
        <authorList>
            <person name="Spang A."/>
            <person name="Saw J.H."/>
            <person name="Jorgensen S.L."/>
            <person name="Zaremba-Niedzwiedzka K."/>
            <person name="Martijn J."/>
            <person name="Lind A.E."/>
            <person name="van Eijk R."/>
            <person name="Schleper C."/>
            <person name="Guy L."/>
            <person name="Ettema T.J."/>
        </authorList>
    </citation>
    <scope>NUCLEOTIDE SEQUENCE</scope>
</reference>
<proteinExistence type="predicted"/>
<protein>
    <submittedName>
        <fullName evidence="1">Uncharacterized protein</fullName>
    </submittedName>
</protein>